<dbReference type="EMBL" id="CP002691">
    <property type="protein sequence ID" value="AEE53387.1"/>
    <property type="molecule type" value="Genomic_DNA"/>
</dbReference>
<dbReference type="STRING" id="760192.Halhy_5563"/>
<keyword evidence="5 9" id="KW-0235">DNA replication</keyword>
<evidence type="ECO:0000259" key="11">
    <source>
        <dbReference type="Pfam" id="PF02463"/>
    </source>
</evidence>
<comment type="subcellular location">
    <subcellularLocation>
        <location evidence="1 9 10">Cytoplasm</location>
    </subcellularLocation>
</comment>
<comment type="function">
    <text evidence="9 10">The RecF protein is involved in DNA metabolism; it is required for DNA replication and normal SOS inducibility. RecF binds preferentially to single-stranded, linear DNA. It also seems to bind ATP.</text>
</comment>
<dbReference type="PANTHER" id="PTHR32182">
    <property type="entry name" value="DNA REPLICATION AND REPAIR PROTEIN RECF"/>
    <property type="match status" value="1"/>
</dbReference>
<dbReference type="HOGENOM" id="CLU_040267_0_1_10"/>
<dbReference type="PANTHER" id="PTHR32182:SF0">
    <property type="entry name" value="DNA REPLICATION AND REPAIR PROTEIN RECF"/>
    <property type="match status" value="1"/>
</dbReference>
<dbReference type="InterPro" id="IPR018078">
    <property type="entry name" value="DNA-binding_RecF_CS"/>
</dbReference>
<protein>
    <recommendedName>
        <fullName evidence="3 9">DNA replication and repair protein RecF</fullName>
    </recommendedName>
</protein>
<keyword evidence="9 10" id="KW-0234">DNA repair</keyword>
<dbReference type="InterPro" id="IPR003395">
    <property type="entry name" value="RecF/RecN/SMC_N"/>
</dbReference>
<feature type="binding site" evidence="9">
    <location>
        <begin position="30"/>
        <end position="37"/>
    </location>
    <ligand>
        <name>ATP</name>
        <dbReference type="ChEBI" id="CHEBI:30616"/>
    </ligand>
</feature>
<dbReference type="PROSITE" id="PS00617">
    <property type="entry name" value="RECF_1"/>
    <property type="match status" value="1"/>
</dbReference>
<dbReference type="Pfam" id="PF02463">
    <property type="entry name" value="SMC_N"/>
    <property type="match status" value="1"/>
</dbReference>
<dbReference type="GO" id="GO:0000731">
    <property type="term" value="P:DNA synthesis involved in DNA repair"/>
    <property type="evidence" value="ECO:0007669"/>
    <property type="project" value="TreeGrafter"/>
</dbReference>
<name>F4KTL3_HALH1</name>
<dbReference type="GO" id="GO:0006260">
    <property type="term" value="P:DNA replication"/>
    <property type="evidence" value="ECO:0007669"/>
    <property type="project" value="UniProtKB-UniRule"/>
</dbReference>
<evidence type="ECO:0000313" key="12">
    <source>
        <dbReference type="EMBL" id="AEE53387.1"/>
    </source>
</evidence>
<dbReference type="RefSeq" id="WP_013767917.1">
    <property type="nucleotide sequence ID" value="NC_015510.1"/>
</dbReference>
<evidence type="ECO:0000256" key="6">
    <source>
        <dbReference type="ARBA" id="ARBA00022741"/>
    </source>
</evidence>
<dbReference type="eggNOG" id="COG1195">
    <property type="taxonomic scope" value="Bacteria"/>
</dbReference>
<proteinExistence type="inferred from homology"/>
<evidence type="ECO:0000256" key="4">
    <source>
        <dbReference type="ARBA" id="ARBA00022490"/>
    </source>
</evidence>
<dbReference type="GO" id="GO:0005524">
    <property type="term" value="F:ATP binding"/>
    <property type="evidence" value="ECO:0007669"/>
    <property type="project" value="UniProtKB-UniRule"/>
</dbReference>
<dbReference type="NCBIfam" id="TIGR00611">
    <property type="entry name" value="recf"/>
    <property type="match status" value="1"/>
</dbReference>
<dbReference type="InterPro" id="IPR042174">
    <property type="entry name" value="RecF_2"/>
</dbReference>
<keyword evidence="7 9" id="KW-0067">ATP-binding</keyword>
<keyword evidence="8 9" id="KW-0238">DNA-binding</keyword>
<sequence>MYLERIALANFKNYENQKLDCSPRLNCLVGNNGMGKTNLLDAIYYLCMAKSHFNLTDNAIARHHEAFFRLEGHFVLHGKKEKIVAKVMPRKLKELERNDVAYAKLAEHIGLLPVVFIGPDDIQLIREGSEERRRFLDNTLSQLDQRYLYELIAYNKVLHQRNALLKNLAERSGGNLSLLDVYDEQLIDPALYVLEQRAKFAQKFTAIFQSTHQYISGRGEEVQLTYESQLLENDLGDLLANSRQRDLALQRTTKGIHRDDLVFSLGEHPLKKFGSQGQLKSFLLALKLAQYEMLRQNKAVPPILLLDDLFDKLDAQRVTHLLRLLTEGQFGQIFITDTHETRIAEIVAQFGVEYRRFVVEDGKIG</sequence>
<evidence type="ECO:0000256" key="8">
    <source>
        <dbReference type="ARBA" id="ARBA00023125"/>
    </source>
</evidence>
<keyword evidence="6 9" id="KW-0547">Nucleotide-binding</keyword>
<keyword evidence="9 10" id="KW-0227">DNA damage</keyword>
<evidence type="ECO:0000256" key="10">
    <source>
        <dbReference type="RuleBase" id="RU000578"/>
    </source>
</evidence>
<evidence type="ECO:0000256" key="9">
    <source>
        <dbReference type="HAMAP-Rule" id="MF_00365"/>
    </source>
</evidence>
<evidence type="ECO:0000256" key="5">
    <source>
        <dbReference type="ARBA" id="ARBA00022705"/>
    </source>
</evidence>
<dbReference type="PROSITE" id="PS00618">
    <property type="entry name" value="RECF_2"/>
    <property type="match status" value="1"/>
</dbReference>
<dbReference type="Gene3D" id="3.40.50.300">
    <property type="entry name" value="P-loop containing nucleotide triphosphate hydrolases"/>
    <property type="match status" value="1"/>
</dbReference>
<organism evidence="12 13">
    <name type="scientific">Haliscomenobacter hydrossis (strain ATCC 27775 / DSM 1100 / LMG 10767 / O)</name>
    <dbReference type="NCBI Taxonomy" id="760192"/>
    <lineage>
        <taxon>Bacteria</taxon>
        <taxon>Pseudomonadati</taxon>
        <taxon>Bacteroidota</taxon>
        <taxon>Saprospiria</taxon>
        <taxon>Saprospirales</taxon>
        <taxon>Haliscomenobacteraceae</taxon>
        <taxon>Haliscomenobacter</taxon>
    </lineage>
</organism>
<evidence type="ECO:0000256" key="7">
    <source>
        <dbReference type="ARBA" id="ARBA00022840"/>
    </source>
</evidence>
<dbReference type="AlphaFoldDB" id="F4KTL3"/>
<keyword evidence="9 10" id="KW-0742">SOS response</keyword>
<evidence type="ECO:0000256" key="2">
    <source>
        <dbReference type="ARBA" id="ARBA00008016"/>
    </source>
</evidence>
<comment type="similarity">
    <text evidence="2 9 10">Belongs to the RecF family.</text>
</comment>
<dbReference type="GO" id="GO:0005737">
    <property type="term" value="C:cytoplasm"/>
    <property type="evidence" value="ECO:0007669"/>
    <property type="project" value="UniProtKB-SubCell"/>
</dbReference>
<evidence type="ECO:0000256" key="3">
    <source>
        <dbReference type="ARBA" id="ARBA00020170"/>
    </source>
</evidence>
<accession>F4KTL3</accession>
<evidence type="ECO:0000256" key="1">
    <source>
        <dbReference type="ARBA" id="ARBA00004496"/>
    </source>
</evidence>
<dbReference type="GO" id="GO:0009432">
    <property type="term" value="P:SOS response"/>
    <property type="evidence" value="ECO:0007669"/>
    <property type="project" value="UniProtKB-UniRule"/>
</dbReference>
<dbReference type="OrthoDB" id="9803889at2"/>
<keyword evidence="13" id="KW-1185">Reference proteome</keyword>
<dbReference type="GO" id="GO:0003697">
    <property type="term" value="F:single-stranded DNA binding"/>
    <property type="evidence" value="ECO:0007669"/>
    <property type="project" value="UniProtKB-UniRule"/>
</dbReference>
<dbReference type="KEGG" id="hhy:Halhy_5563"/>
<dbReference type="Gene3D" id="1.20.1050.90">
    <property type="entry name" value="RecF/RecN/SMC, N-terminal domain"/>
    <property type="match status" value="1"/>
</dbReference>
<gene>
    <name evidence="9" type="primary">recF</name>
    <name evidence="12" type="ordered locus">Halhy_5563</name>
</gene>
<evidence type="ECO:0000313" key="13">
    <source>
        <dbReference type="Proteomes" id="UP000008461"/>
    </source>
</evidence>
<reference evidence="12 13" key="1">
    <citation type="journal article" date="2011" name="Stand. Genomic Sci.">
        <title>Complete genome sequence of Haliscomenobacter hydrossis type strain (O).</title>
        <authorList>
            <consortium name="US DOE Joint Genome Institute (JGI-PGF)"/>
            <person name="Daligault H."/>
            <person name="Lapidus A."/>
            <person name="Zeytun A."/>
            <person name="Nolan M."/>
            <person name="Lucas S."/>
            <person name="Del Rio T.G."/>
            <person name="Tice H."/>
            <person name="Cheng J.F."/>
            <person name="Tapia R."/>
            <person name="Han C."/>
            <person name="Goodwin L."/>
            <person name="Pitluck S."/>
            <person name="Liolios K."/>
            <person name="Pagani I."/>
            <person name="Ivanova N."/>
            <person name="Huntemann M."/>
            <person name="Mavromatis K."/>
            <person name="Mikhailova N."/>
            <person name="Pati A."/>
            <person name="Chen A."/>
            <person name="Palaniappan K."/>
            <person name="Land M."/>
            <person name="Hauser L."/>
            <person name="Brambilla E.M."/>
            <person name="Rohde M."/>
            <person name="Verbarg S."/>
            <person name="Goker M."/>
            <person name="Bristow J."/>
            <person name="Eisen J.A."/>
            <person name="Markowitz V."/>
            <person name="Hugenholtz P."/>
            <person name="Kyrpides N.C."/>
            <person name="Klenk H.P."/>
            <person name="Woyke T."/>
        </authorList>
    </citation>
    <scope>NUCLEOTIDE SEQUENCE [LARGE SCALE GENOMIC DNA]</scope>
    <source>
        <strain evidence="13">ATCC 27775 / DSM 1100 / LMG 10767 / O</strain>
    </source>
</reference>
<dbReference type="Proteomes" id="UP000008461">
    <property type="component" value="Chromosome"/>
</dbReference>
<dbReference type="InterPro" id="IPR027417">
    <property type="entry name" value="P-loop_NTPase"/>
</dbReference>
<dbReference type="HAMAP" id="MF_00365">
    <property type="entry name" value="RecF"/>
    <property type="match status" value="1"/>
</dbReference>
<dbReference type="InterPro" id="IPR001238">
    <property type="entry name" value="DNA-binding_RecF"/>
</dbReference>
<reference key="2">
    <citation type="submission" date="2011-04" db="EMBL/GenBank/DDBJ databases">
        <title>Complete sequence of chromosome of Haliscomenobacter hydrossis DSM 1100.</title>
        <authorList>
            <consortium name="US DOE Joint Genome Institute (JGI-PGF)"/>
            <person name="Lucas S."/>
            <person name="Han J."/>
            <person name="Lapidus A."/>
            <person name="Bruce D."/>
            <person name="Goodwin L."/>
            <person name="Pitluck S."/>
            <person name="Peters L."/>
            <person name="Kyrpides N."/>
            <person name="Mavromatis K."/>
            <person name="Ivanova N."/>
            <person name="Ovchinnikova G."/>
            <person name="Pagani I."/>
            <person name="Daligault H."/>
            <person name="Detter J.C."/>
            <person name="Han C."/>
            <person name="Land M."/>
            <person name="Hauser L."/>
            <person name="Markowitz V."/>
            <person name="Cheng J.-F."/>
            <person name="Hugenholtz P."/>
            <person name="Woyke T."/>
            <person name="Wu D."/>
            <person name="Verbarg S."/>
            <person name="Frueling A."/>
            <person name="Brambilla E."/>
            <person name="Klenk H.-P."/>
            <person name="Eisen J.A."/>
        </authorList>
    </citation>
    <scope>NUCLEOTIDE SEQUENCE</scope>
    <source>
        <strain>DSM 1100</strain>
    </source>
</reference>
<keyword evidence="4 9" id="KW-0963">Cytoplasm</keyword>
<dbReference type="GO" id="GO:0006302">
    <property type="term" value="P:double-strand break repair"/>
    <property type="evidence" value="ECO:0007669"/>
    <property type="project" value="TreeGrafter"/>
</dbReference>
<dbReference type="SUPFAM" id="SSF52540">
    <property type="entry name" value="P-loop containing nucleoside triphosphate hydrolases"/>
    <property type="match status" value="1"/>
</dbReference>
<feature type="domain" description="RecF/RecN/SMC N-terminal" evidence="11">
    <location>
        <begin position="2"/>
        <end position="354"/>
    </location>
</feature>